<feature type="transmembrane region" description="Helical" evidence="7">
    <location>
        <begin position="149"/>
        <end position="173"/>
    </location>
</feature>
<evidence type="ECO:0000256" key="7">
    <source>
        <dbReference type="SAM" id="Phobius"/>
    </source>
</evidence>
<evidence type="ECO:0000256" key="6">
    <source>
        <dbReference type="ARBA" id="ARBA00023136"/>
    </source>
</evidence>
<evidence type="ECO:0000256" key="5">
    <source>
        <dbReference type="ARBA" id="ARBA00022989"/>
    </source>
</evidence>
<name>A0AA95H8U9_9GAMM</name>
<reference evidence="9" key="2">
    <citation type="submission" date="2023-04" db="EMBL/GenBank/DDBJ databases">
        <authorList>
            <person name="Beletskiy A.V."/>
            <person name="Mardanov A.V."/>
            <person name="Ravin N.V."/>
        </authorList>
    </citation>
    <scope>NUCLEOTIDE SEQUENCE</scope>
    <source>
        <strain evidence="9">GKL-01</strain>
    </source>
</reference>
<proteinExistence type="inferred from homology"/>
<dbReference type="KEGG" id="tdu:QJT80_03890"/>
<keyword evidence="4 7" id="KW-0812">Transmembrane</keyword>
<keyword evidence="5 7" id="KW-1133">Transmembrane helix</keyword>
<gene>
    <name evidence="9" type="ORF">QJT80_03890</name>
</gene>
<dbReference type="PANTHER" id="PTHR30576:SF0">
    <property type="entry name" value="UNDECAPRENYL-PHOSPHATE N-ACETYLGALACTOSAMINYL 1-PHOSPHATE TRANSFERASE-RELATED"/>
    <property type="match status" value="1"/>
</dbReference>
<keyword evidence="6 7" id="KW-0472">Membrane</keyword>
<dbReference type="AlphaFoldDB" id="A0AA95H8U9"/>
<dbReference type="InterPro" id="IPR017475">
    <property type="entry name" value="EPS_sugar_tfrase"/>
</dbReference>
<evidence type="ECO:0000256" key="4">
    <source>
        <dbReference type="ARBA" id="ARBA00022692"/>
    </source>
</evidence>
<evidence type="ECO:0000259" key="8">
    <source>
        <dbReference type="Pfam" id="PF02397"/>
    </source>
</evidence>
<keyword evidence="3" id="KW-0808">Transferase</keyword>
<sequence length="334" mass="38330">MELLHTPKPWLRAKLLAGDSTELLDAEPTLGLEHYVTTYYLYIYAPDKDVVKLTNILSSLAIPYYLNAYHVNLQVGDKVYIYNRAHLSDYQQQFILQLVQQGLYTDSFSSFLDGCLQYTDVGLLNNEDFLNQAFLANLNKPIAKRFNRLLDIIVASVLLILSLPVLLITAIAIKLESNGNVIYKQKRTGLYNQEFEILKFRSMRVDAEQQGAQWSSKQDSRITRVGNVIRKTRIDELPQLLNVLKGEMSVIGPRPEREIFIKELEQVIPFYRCRHLIKPGITGLAQVSFGYGSSVSDAVHKHRYDVFYLKHRSLWMDIKILFKTVKTVILGQGL</sequence>
<comment type="subcellular location">
    <subcellularLocation>
        <location evidence="1">Membrane</location>
        <topology evidence="1">Multi-pass membrane protein</topology>
    </subcellularLocation>
</comment>
<dbReference type="EMBL" id="CP124755">
    <property type="protein sequence ID" value="WGZ91618.1"/>
    <property type="molecule type" value="Genomic_DNA"/>
</dbReference>
<dbReference type="InterPro" id="IPR003362">
    <property type="entry name" value="Bact_transf"/>
</dbReference>
<organism evidence="9">
    <name type="scientific">Candidatus Thiocaldithrix dubininis</name>
    <dbReference type="NCBI Taxonomy" id="3080823"/>
    <lineage>
        <taxon>Bacteria</taxon>
        <taxon>Pseudomonadati</taxon>
        <taxon>Pseudomonadota</taxon>
        <taxon>Gammaproteobacteria</taxon>
        <taxon>Thiotrichales</taxon>
        <taxon>Thiotrichaceae</taxon>
        <taxon>Candidatus Thiocaldithrix</taxon>
    </lineage>
</organism>
<accession>A0AA95H8U9</accession>
<comment type="similarity">
    <text evidence="2">Belongs to the bacterial sugar transferase family.</text>
</comment>
<dbReference type="GO" id="GO:0016780">
    <property type="term" value="F:phosphotransferase activity, for other substituted phosphate groups"/>
    <property type="evidence" value="ECO:0007669"/>
    <property type="project" value="TreeGrafter"/>
</dbReference>
<evidence type="ECO:0000256" key="1">
    <source>
        <dbReference type="ARBA" id="ARBA00004141"/>
    </source>
</evidence>
<dbReference type="GO" id="GO:0016020">
    <property type="term" value="C:membrane"/>
    <property type="evidence" value="ECO:0007669"/>
    <property type="project" value="UniProtKB-SubCell"/>
</dbReference>
<protein>
    <submittedName>
        <fullName evidence="9">Exopolysaccharide biosynthesis polyprenyl glycosylphosphotransferase</fullName>
    </submittedName>
</protein>
<dbReference type="PANTHER" id="PTHR30576">
    <property type="entry name" value="COLANIC BIOSYNTHESIS UDP-GLUCOSE LIPID CARRIER TRANSFERASE"/>
    <property type="match status" value="1"/>
</dbReference>
<dbReference type="Pfam" id="PF02397">
    <property type="entry name" value="Bac_transf"/>
    <property type="match status" value="1"/>
</dbReference>
<evidence type="ECO:0000256" key="3">
    <source>
        <dbReference type="ARBA" id="ARBA00022679"/>
    </source>
</evidence>
<dbReference type="Proteomes" id="UP001300672">
    <property type="component" value="Chromosome"/>
</dbReference>
<reference evidence="9" key="1">
    <citation type="journal article" date="2023" name="Int. J. Mol. Sci.">
        <title>Metagenomics Revealed a New Genus 'Candidatus Thiocaldithrix dubininis' gen. nov., sp. nov. and a New Species 'Candidatus Thiothrix putei' sp. nov. in the Family Thiotrichaceae, Some Members of Which Have Traits of Both Na+- and H+-Motive Energetics.</title>
        <authorList>
            <person name="Ravin N.V."/>
            <person name="Muntyan M.S."/>
            <person name="Smolyakov D.D."/>
            <person name="Rudenko T.S."/>
            <person name="Beletsky A.V."/>
            <person name="Mardanov A.V."/>
            <person name="Grabovich M.Y."/>
        </authorList>
    </citation>
    <scope>NUCLEOTIDE SEQUENCE</scope>
    <source>
        <strain evidence="9">GKL-01</strain>
    </source>
</reference>
<evidence type="ECO:0000313" key="9">
    <source>
        <dbReference type="EMBL" id="WGZ91618.1"/>
    </source>
</evidence>
<dbReference type="NCBIfam" id="TIGR03025">
    <property type="entry name" value="EPS_sugtrans"/>
    <property type="match status" value="1"/>
</dbReference>
<evidence type="ECO:0000256" key="2">
    <source>
        <dbReference type="ARBA" id="ARBA00006464"/>
    </source>
</evidence>
<feature type="domain" description="Bacterial sugar transferase" evidence="8">
    <location>
        <begin position="148"/>
        <end position="329"/>
    </location>
</feature>